<reference evidence="1 2" key="1">
    <citation type="submission" date="2022-06" db="EMBL/GenBank/DDBJ databases">
        <title>Endosaccharibacter gen. nov., sp. nov., endophytic bacteria isolated from sugarcane.</title>
        <authorList>
            <person name="Pitiwittayakul N."/>
            <person name="Yukphan P."/>
            <person name="Charoenyingcharoen P."/>
            <person name="Tanasupawat S."/>
        </authorList>
    </citation>
    <scope>NUCLEOTIDE SEQUENCE [LARGE SCALE GENOMIC DNA]</scope>
    <source>
        <strain evidence="1 2">KSS8</strain>
    </source>
</reference>
<keyword evidence="2" id="KW-1185">Reference proteome</keyword>
<dbReference type="EMBL" id="JAMSKV010000017">
    <property type="protein sequence ID" value="MCQ8279841.1"/>
    <property type="molecule type" value="Genomic_DNA"/>
</dbReference>
<accession>A0ABT1WCJ2</accession>
<protein>
    <submittedName>
        <fullName evidence="1">Uncharacterized protein</fullName>
    </submittedName>
</protein>
<comment type="caution">
    <text evidence="1">The sequence shown here is derived from an EMBL/GenBank/DDBJ whole genome shotgun (WGS) entry which is preliminary data.</text>
</comment>
<evidence type="ECO:0000313" key="1">
    <source>
        <dbReference type="EMBL" id="MCQ8279841.1"/>
    </source>
</evidence>
<gene>
    <name evidence="1" type="ORF">NFI95_15460</name>
</gene>
<dbReference type="Proteomes" id="UP001524587">
    <property type="component" value="Unassembled WGS sequence"/>
</dbReference>
<sequence length="122" mass="13245">MARSLERWIVNDHNEIVLEREPLANIPLVAHQPEPPAEMAAGRKLAAYKLLDLPLPTGIKPGVWTFNTQASPIYCDGIFGMFAWALGHHPEGAYDIPITIDPVLPATESNPPAAAIQKGSSK</sequence>
<name>A0ABT1WCJ2_9PROT</name>
<organism evidence="1 2">
    <name type="scientific">Endosaccharibacter trunci</name>
    <dbReference type="NCBI Taxonomy" id="2812733"/>
    <lineage>
        <taxon>Bacteria</taxon>
        <taxon>Pseudomonadati</taxon>
        <taxon>Pseudomonadota</taxon>
        <taxon>Alphaproteobacteria</taxon>
        <taxon>Acetobacterales</taxon>
        <taxon>Acetobacteraceae</taxon>
        <taxon>Endosaccharibacter</taxon>
    </lineage>
</organism>
<proteinExistence type="predicted"/>
<evidence type="ECO:0000313" key="2">
    <source>
        <dbReference type="Proteomes" id="UP001524587"/>
    </source>
</evidence>
<dbReference type="RefSeq" id="WP_422865330.1">
    <property type="nucleotide sequence ID" value="NZ_JAMSKV010000017.1"/>
</dbReference>